<feature type="region of interest" description="Disordered" evidence="6">
    <location>
        <begin position="488"/>
        <end position="557"/>
    </location>
</feature>
<keyword evidence="4" id="KW-0804">Transcription</keyword>
<name>A0AAD5ARL7_SILAS</name>
<protein>
    <submittedName>
        <fullName evidence="9">Transcriptional repressor p66-alpha isoform X4</fullName>
    </submittedName>
</protein>
<keyword evidence="2" id="KW-0805">Transcription regulation</keyword>
<dbReference type="InterPro" id="IPR000679">
    <property type="entry name" value="Znf_GATA"/>
</dbReference>
<dbReference type="InterPro" id="IPR032346">
    <property type="entry name" value="P66_CC"/>
</dbReference>
<feature type="domain" description="GATA-type" evidence="7">
    <location>
        <begin position="430"/>
        <end position="465"/>
    </location>
</feature>
<accession>A0AAD5ARL7</accession>
<dbReference type="Pfam" id="PF16563">
    <property type="entry name" value="P66_CC"/>
    <property type="match status" value="1"/>
</dbReference>
<feature type="compositionally biased region" description="Low complexity" evidence="6">
    <location>
        <begin position="609"/>
        <end position="628"/>
    </location>
</feature>
<dbReference type="GO" id="GO:0008270">
    <property type="term" value="F:zinc ion binding"/>
    <property type="evidence" value="ECO:0007669"/>
    <property type="project" value="InterPro"/>
</dbReference>
<dbReference type="GO" id="GO:0000122">
    <property type="term" value="P:negative regulation of transcription by RNA polymerase II"/>
    <property type="evidence" value="ECO:0007669"/>
    <property type="project" value="InterPro"/>
</dbReference>
<feature type="domain" description="Transcriptional repressor p66 coiled-coil MBD2-interaction" evidence="8">
    <location>
        <begin position="160"/>
        <end position="200"/>
    </location>
</feature>
<dbReference type="Pfam" id="PF00320">
    <property type="entry name" value="GATA"/>
    <property type="match status" value="1"/>
</dbReference>
<feature type="compositionally biased region" description="Low complexity" evidence="6">
    <location>
        <begin position="332"/>
        <end position="349"/>
    </location>
</feature>
<feature type="region of interest" description="Disordered" evidence="6">
    <location>
        <begin position="323"/>
        <end position="349"/>
    </location>
</feature>
<dbReference type="EMBL" id="MU551632">
    <property type="protein sequence ID" value="KAI5621468.1"/>
    <property type="molecule type" value="Genomic_DNA"/>
</dbReference>
<feature type="region of interest" description="Disordered" evidence="6">
    <location>
        <begin position="106"/>
        <end position="128"/>
    </location>
</feature>
<feature type="region of interest" description="Disordered" evidence="6">
    <location>
        <begin position="191"/>
        <end position="237"/>
    </location>
</feature>
<evidence type="ECO:0000256" key="3">
    <source>
        <dbReference type="ARBA" id="ARBA00023054"/>
    </source>
</evidence>
<evidence type="ECO:0000259" key="7">
    <source>
        <dbReference type="Pfam" id="PF00320"/>
    </source>
</evidence>
<dbReference type="InterPro" id="IPR040386">
    <property type="entry name" value="P66"/>
</dbReference>
<dbReference type="PANTHER" id="PTHR13455:SF3">
    <property type="entry name" value="TRANSCRIPTIONAL REPRESSOR P66-ALPHA"/>
    <property type="match status" value="1"/>
</dbReference>
<evidence type="ECO:0000256" key="5">
    <source>
        <dbReference type="ARBA" id="ARBA00023242"/>
    </source>
</evidence>
<evidence type="ECO:0000256" key="4">
    <source>
        <dbReference type="ARBA" id="ARBA00023163"/>
    </source>
</evidence>
<dbReference type="Gene3D" id="6.10.250.1650">
    <property type="match status" value="1"/>
</dbReference>
<dbReference type="AlphaFoldDB" id="A0AAD5ARL7"/>
<evidence type="ECO:0000259" key="8">
    <source>
        <dbReference type="Pfam" id="PF16563"/>
    </source>
</evidence>
<evidence type="ECO:0000313" key="9">
    <source>
        <dbReference type="EMBL" id="KAI5621468.1"/>
    </source>
</evidence>
<feature type="region of interest" description="Disordered" evidence="6">
    <location>
        <begin position="38"/>
        <end position="61"/>
    </location>
</feature>
<keyword evidence="3" id="KW-0175">Coiled coil</keyword>
<keyword evidence="10" id="KW-1185">Reference proteome</keyword>
<feature type="compositionally biased region" description="Basic and acidic residues" evidence="6">
    <location>
        <begin position="109"/>
        <end position="125"/>
    </location>
</feature>
<dbReference type="Gene3D" id="3.30.50.10">
    <property type="entry name" value="Erythroid Transcription Factor GATA-1, subunit A"/>
    <property type="match status" value="1"/>
</dbReference>
<comment type="caution">
    <text evidence="9">The sequence shown here is derived from an EMBL/GenBank/DDBJ whole genome shotgun (WGS) entry which is preliminary data.</text>
</comment>
<evidence type="ECO:0000256" key="6">
    <source>
        <dbReference type="SAM" id="MobiDB-lite"/>
    </source>
</evidence>
<organism evidence="9 10">
    <name type="scientific">Silurus asotus</name>
    <name type="common">Amur catfish</name>
    <name type="synonym">Parasilurus asotus</name>
    <dbReference type="NCBI Taxonomy" id="30991"/>
    <lineage>
        <taxon>Eukaryota</taxon>
        <taxon>Metazoa</taxon>
        <taxon>Chordata</taxon>
        <taxon>Craniata</taxon>
        <taxon>Vertebrata</taxon>
        <taxon>Euteleostomi</taxon>
        <taxon>Actinopterygii</taxon>
        <taxon>Neopterygii</taxon>
        <taxon>Teleostei</taxon>
        <taxon>Ostariophysi</taxon>
        <taxon>Siluriformes</taxon>
        <taxon>Siluridae</taxon>
        <taxon>Silurus</taxon>
    </lineage>
</organism>
<gene>
    <name evidence="9" type="ORF">C0J50_18877</name>
</gene>
<feature type="region of interest" description="Disordered" evidence="6">
    <location>
        <begin position="597"/>
        <end position="644"/>
    </location>
</feature>
<feature type="compositionally biased region" description="Polar residues" evidence="6">
    <location>
        <begin position="222"/>
        <end position="231"/>
    </location>
</feature>
<sequence length="683" mass="73937">MMGSERTRVVGSMVEMVAELALTRWINTRAVRVWKPSSEGGAKMSEEVVRQTRSQKRALERDVPTLDGDSKRVKMEPGELGSNKVANILKAGEVKATIKVEVQAEDEPVDMRTPRSEIKKERPPTPDDVIVLSDNEPGSPQVNGISHSLKKTDTEMLMKSSPEERQRFIKQLKEELRLQEAKLVLLKKLRQSQIQKESTTNSSSNPPPLVRGSISSVKAPLQVSSNRSSGTVIPPPLVRGGAQVSKHTSIVMPPLVRGSQPIAVTPQQIATLRQQHSGSGPPPLLLGPRTSVPNVQVQGQRIIQQGLIRVANVANTNVLVNIPQGSPTGLKSSSGTNASSVSANDSPASRQAAAKLALRKQLEKTLLEIPPPKPPAPELNFLPSAANNEFIYLVGLEMVVQNLLDLAKSKQQPQAGSPSTSPDVKEPFTCAQCHTDFTSRWRQDKSKGSILCEQCMSSNQKKALKAEHTSRLKAAFVKALQQEQEIEQRILQQSSSSSPKTSTASSSSSSSPGVKSEPHVLVSPQYKTGRSSVPQQQPNRATTVHRYHSSTIKQNPGQVVRNVPQAVVSMNSRGMSRSFSPSSQLQNAVTAAALVSRPGKHAGRAGPNSSRAHSRASSSSSSSSKAASNVWRKQNSTPPGVTMAYVNPSLSVLKTTSPADRQREYLLDMIPSRSISQTTNNWK</sequence>
<feature type="compositionally biased region" description="Polar residues" evidence="6">
    <location>
        <begin position="525"/>
        <end position="542"/>
    </location>
</feature>
<feature type="compositionally biased region" description="Low complexity" evidence="6">
    <location>
        <begin position="489"/>
        <end position="512"/>
    </location>
</feature>
<dbReference type="Proteomes" id="UP001205998">
    <property type="component" value="Unassembled WGS sequence"/>
</dbReference>
<evidence type="ECO:0000313" key="10">
    <source>
        <dbReference type="Proteomes" id="UP001205998"/>
    </source>
</evidence>
<proteinExistence type="predicted"/>
<dbReference type="InterPro" id="IPR013088">
    <property type="entry name" value="Znf_NHR/GATA"/>
</dbReference>
<dbReference type="PANTHER" id="PTHR13455">
    <property type="entry name" value="TRANSCRIPTIONAL REPRESSOR P66-RELATED"/>
    <property type="match status" value="1"/>
</dbReference>
<reference evidence="9" key="1">
    <citation type="submission" date="2018-07" db="EMBL/GenBank/DDBJ databases">
        <title>Comparative genomics of catfishes provides insights into carnivory and benthic adaptation.</title>
        <authorList>
            <person name="Zhang Y."/>
            <person name="Wang D."/>
            <person name="Peng Z."/>
            <person name="Zheng S."/>
            <person name="Shao F."/>
            <person name="Tao W."/>
        </authorList>
    </citation>
    <scope>NUCLEOTIDE SEQUENCE</scope>
    <source>
        <strain evidence="9">Chongqing</strain>
    </source>
</reference>
<evidence type="ECO:0000256" key="1">
    <source>
        <dbReference type="ARBA" id="ARBA00004123"/>
    </source>
</evidence>
<evidence type="ECO:0000256" key="2">
    <source>
        <dbReference type="ARBA" id="ARBA00023015"/>
    </source>
</evidence>
<comment type="subcellular location">
    <subcellularLocation>
        <location evidence="1">Nucleus</location>
    </subcellularLocation>
</comment>
<keyword evidence="5" id="KW-0539">Nucleus</keyword>
<dbReference type="GO" id="GO:0016581">
    <property type="term" value="C:NuRD complex"/>
    <property type="evidence" value="ECO:0007669"/>
    <property type="project" value="TreeGrafter"/>
</dbReference>
<dbReference type="GO" id="GO:0043565">
    <property type="term" value="F:sequence-specific DNA binding"/>
    <property type="evidence" value="ECO:0007669"/>
    <property type="project" value="InterPro"/>
</dbReference>